<accession>A0A1G5MK42</accession>
<dbReference type="Gene3D" id="1.10.10.1100">
    <property type="entry name" value="BFD-like [2Fe-2S]-binding domain"/>
    <property type="match status" value="1"/>
</dbReference>
<dbReference type="Pfam" id="PF08669">
    <property type="entry name" value="GCV_T_C"/>
    <property type="match status" value="1"/>
</dbReference>
<dbReference type="PRINTS" id="PR00368">
    <property type="entry name" value="FADPNR"/>
</dbReference>
<evidence type="ECO:0000256" key="2">
    <source>
        <dbReference type="ARBA" id="ARBA00023002"/>
    </source>
</evidence>
<dbReference type="InterPro" id="IPR027266">
    <property type="entry name" value="TrmE/GcvT-like"/>
</dbReference>
<dbReference type="PANTHER" id="PTHR43757:SF2">
    <property type="entry name" value="AMINOMETHYLTRANSFERASE, MITOCHONDRIAL"/>
    <property type="match status" value="1"/>
</dbReference>
<evidence type="ECO:0000313" key="8">
    <source>
        <dbReference type="Proteomes" id="UP000199347"/>
    </source>
</evidence>
<sequence>MSKQPFRTPQGGLVQRSRTIRFTYDGISYHGHPGDTLASALIANGRHMVARSFKYHRPRGIYAAGSADPAGLVAIGVDAKRFDPNTRAAEQEIYDGLVASSQNCWPSLGTDIGGALDPFWRFMPAGFYYKTFKGPPGTWTALFEPLIRAFAGLGRAPDAGDPDRYETVNRHCDVVVVGAGPAGLMAALAAGRSGARVILVEETHRLGGSILSRDPEKLSLGGVQPAQWVADIQNELAALPEVTILTRTNAFGYYGNNFLGLWEKVSDHLPKEKRLGHLPRQRLWRVRAKEVVLATGALERPLVFHENDRPGIMLASAARTFLHRYGVLAGKRPVIFTNNDTGWVTAFDLAANGAEIAGIIDVRSDLSGEHMAEAARLGIPIHASSTVVGTSGRHRVSQVEVRPLHRDGSVGTSFSHIGCDLLAVAGGYAPNAALFSQSRGKLRYDPELAAFRPGRSWQKERSAGACNGTYALTDVLAEGARAGVEAAAQAGFDSGDVTVPDVDGVELGQGQLKVMPEMPSHLPPHRRRAWIDLQDDVTTKDLRLALQEGYQAVEHAKRYTTTGMGNDQGKIANLNAFAFIANERGEELPAVGTTTFRQPYKPVTFAAIAGQHVGPHFAPRRTTPMHGWHRRRDAVFEPVGDWLRPRAYPREGEDFFQAVQREARAARTDCGVLDASTLGKIDVKGPDAREFLNRVYTNSWSKLAPGRCRYGLMLGEDGMVADDGVTACIADDHFHMTTTTGGAASVLAKLEDYLQTEWPDLKVFLTSVTEQWAVASICGPKSPALIAELLDDFDADPERFKFMDWRDATMGGIPVRVFRISFTGETSYEINIPATYGRWMWRQIIEKGARHGITPYGTEAMHLLRAEKGFVIVGQDTDGTVTPGDLRMDWIVKKSGDFIGRRSLFRSDTARKDRRQLVGILTEDPDLVLEEGAHLIERRNEPEPPVPVLGHVTSSYYSPNIGRSIALALVSGGGGRIGDRIFATRGGEPTVPVRVTEIDFLDLKAKGALPQAVRREGGHG</sequence>
<dbReference type="Pfam" id="PF17806">
    <property type="entry name" value="SO_alpha_A3"/>
    <property type="match status" value="1"/>
</dbReference>
<dbReference type="PIRSF" id="PIRSF037980">
    <property type="entry name" value="SoxA"/>
    <property type="match status" value="1"/>
</dbReference>
<gene>
    <name evidence="7" type="ORF">SAMN03080610_00713</name>
</gene>
<dbReference type="OrthoDB" id="5287468at2"/>
<dbReference type="InterPro" id="IPR036188">
    <property type="entry name" value="FAD/NAD-bd_sf"/>
</dbReference>
<dbReference type="Pfam" id="PF07992">
    <property type="entry name" value="Pyr_redox_2"/>
    <property type="match status" value="1"/>
</dbReference>
<dbReference type="NCBIfam" id="TIGR01372">
    <property type="entry name" value="soxA"/>
    <property type="match status" value="1"/>
</dbReference>
<dbReference type="SUPFAM" id="SSF103025">
    <property type="entry name" value="Folate-binding domain"/>
    <property type="match status" value="1"/>
</dbReference>
<dbReference type="GO" id="GO:0046653">
    <property type="term" value="P:tetrahydrofolate metabolic process"/>
    <property type="evidence" value="ECO:0007669"/>
    <property type="project" value="InterPro"/>
</dbReference>
<evidence type="ECO:0000259" key="6">
    <source>
        <dbReference type="Pfam" id="PF17806"/>
    </source>
</evidence>
<dbReference type="InterPro" id="IPR041117">
    <property type="entry name" value="SoxA_A3"/>
</dbReference>
<dbReference type="STRING" id="1120955.SAMN03080610_00713"/>
<dbReference type="RefSeq" id="WP_092809552.1">
    <property type="nucleotide sequence ID" value="NZ_FMVW01000001.1"/>
</dbReference>
<evidence type="ECO:0000259" key="4">
    <source>
        <dbReference type="Pfam" id="PF07992"/>
    </source>
</evidence>
<proteinExistence type="inferred from homology"/>
<dbReference type="InterPro" id="IPR006222">
    <property type="entry name" value="GCVT_N"/>
</dbReference>
<dbReference type="InterPro" id="IPR028896">
    <property type="entry name" value="GcvT/YgfZ/DmdA"/>
</dbReference>
<reference evidence="8" key="1">
    <citation type="submission" date="2016-10" db="EMBL/GenBank/DDBJ databases">
        <authorList>
            <person name="Varghese N."/>
            <person name="Submissions S."/>
        </authorList>
    </citation>
    <scope>NUCLEOTIDE SEQUENCE [LARGE SCALE GENOMIC DNA]</scope>
    <source>
        <strain evidence="8">DSM 2698</strain>
    </source>
</reference>
<feature type="domain" description="Aminomethyltransferase C-terminal" evidence="5">
    <location>
        <begin position="915"/>
        <end position="1002"/>
    </location>
</feature>
<dbReference type="Gene3D" id="3.50.50.60">
    <property type="entry name" value="FAD/NAD(P)-binding domain"/>
    <property type="match status" value="1"/>
</dbReference>
<dbReference type="Proteomes" id="UP000199347">
    <property type="component" value="Unassembled WGS sequence"/>
</dbReference>
<evidence type="ECO:0000256" key="1">
    <source>
        <dbReference type="ARBA" id="ARBA00008609"/>
    </source>
</evidence>
<dbReference type="InterPro" id="IPR029043">
    <property type="entry name" value="GcvT/YgfZ_C"/>
</dbReference>
<protein>
    <submittedName>
        <fullName evidence="7">Sarcosine oxidase subunit alpha</fullName>
    </submittedName>
</protein>
<dbReference type="InterPro" id="IPR006277">
    <property type="entry name" value="Sarcosine_oxidase_asu"/>
</dbReference>
<dbReference type="Pfam" id="PF13510">
    <property type="entry name" value="Fer2_4"/>
    <property type="match status" value="1"/>
</dbReference>
<organism evidence="7 8">
    <name type="scientific">Afifella marina DSM 2698</name>
    <dbReference type="NCBI Taxonomy" id="1120955"/>
    <lineage>
        <taxon>Bacteria</taxon>
        <taxon>Pseudomonadati</taxon>
        <taxon>Pseudomonadota</taxon>
        <taxon>Alphaproteobacteria</taxon>
        <taxon>Hyphomicrobiales</taxon>
        <taxon>Afifellaceae</taxon>
        <taxon>Afifella</taxon>
    </lineage>
</organism>
<dbReference type="InterPro" id="IPR041854">
    <property type="entry name" value="BFD-like_2Fe2S-bd_dom_sf"/>
</dbReference>
<dbReference type="Pfam" id="PF01571">
    <property type="entry name" value="GCV_T"/>
    <property type="match status" value="1"/>
</dbReference>
<dbReference type="GO" id="GO:0008115">
    <property type="term" value="F:sarcosine oxidase activity"/>
    <property type="evidence" value="ECO:0007669"/>
    <property type="project" value="InterPro"/>
</dbReference>
<feature type="domain" description="SoxA A3" evidence="6">
    <location>
        <begin position="527"/>
        <end position="610"/>
    </location>
</feature>
<dbReference type="PANTHER" id="PTHR43757">
    <property type="entry name" value="AMINOMETHYLTRANSFERASE"/>
    <property type="match status" value="1"/>
</dbReference>
<dbReference type="SUPFAM" id="SSF51905">
    <property type="entry name" value="FAD/NAD(P)-binding domain"/>
    <property type="match status" value="1"/>
</dbReference>
<dbReference type="InterPro" id="IPR023753">
    <property type="entry name" value="FAD/NAD-binding_dom"/>
</dbReference>
<keyword evidence="2" id="KW-0560">Oxidoreductase</keyword>
<dbReference type="AlphaFoldDB" id="A0A1G5MK42"/>
<feature type="domain" description="GCVT N-terminal" evidence="3">
    <location>
        <begin position="625"/>
        <end position="894"/>
    </location>
</feature>
<dbReference type="EMBL" id="FMVW01000001">
    <property type="protein sequence ID" value="SCZ24740.1"/>
    <property type="molecule type" value="Genomic_DNA"/>
</dbReference>
<comment type="similarity">
    <text evidence="1">Belongs to the GcvT family.</text>
</comment>
<dbReference type="SUPFAM" id="SSF101790">
    <property type="entry name" value="Aminomethyltransferase beta-barrel domain"/>
    <property type="match status" value="1"/>
</dbReference>
<evidence type="ECO:0000313" key="7">
    <source>
        <dbReference type="EMBL" id="SCZ24740.1"/>
    </source>
</evidence>
<dbReference type="PRINTS" id="PR00411">
    <property type="entry name" value="PNDRDTASEI"/>
</dbReference>
<dbReference type="Gene3D" id="3.10.20.440">
    <property type="entry name" value="2Fe-2S iron-sulphur cluster binding domain, sarcosine oxidase, alpha subunit, N-terminal domain"/>
    <property type="match status" value="1"/>
</dbReference>
<keyword evidence="8" id="KW-1185">Reference proteome</keyword>
<dbReference type="InterPro" id="IPR013977">
    <property type="entry name" value="GcvT_C"/>
</dbReference>
<feature type="domain" description="FAD/NAD(P)-binding" evidence="4">
    <location>
        <begin position="173"/>
        <end position="438"/>
    </location>
</feature>
<dbReference type="InterPro" id="IPR042204">
    <property type="entry name" value="2Fe-2S-bd_N"/>
</dbReference>
<dbReference type="Gene3D" id="3.30.1360.120">
    <property type="entry name" value="Probable tRNA modification gtpase trme, domain 1"/>
    <property type="match status" value="1"/>
</dbReference>
<evidence type="ECO:0000259" key="5">
    <source>
        <dbReference type="Pfam" id="PF08669"/>
    </source>
</evidence>
<evidence type="ECO:0000259" key="3">
    <source>
        <dbReference type="Pfam" id="PF01571"/>
    </source>
</evidence>
<name>A0A1G5MK42_AFIMA</name>